<feature type="domain" description="Transcription regulator TrmB N-terminal" evidence="1">
    <location>
        <begin position="8"/>
        <end position="74"/>
    </location>
</feature>
<dbReference type="Proteomes" id="UP000270581">
    <property type="component" value="Unassembled WGS sequence"/>
</dbReference>
<dbReference type="InterPro" id="IPR036390">
    <property type="entry name" value="WH_DNA-bd_sf"/>
</dbReference>
<proteinExistence type="predicted"/>
<evidence type="ECO:0000313" key="2">
    <source>
        <dbReference type="EMBL" id="RNJ22668.1"/>
    </source>
</evidence>
<reference evidence="2 3" key="1">
    <citation type="submission" date="2018-11" db="EMBL/GenBank/DDBJ databases">
        <title>Genome sequences of Natronomonas sp. CBA1133.</title>
        <authorList>
            <person name="Roh S.W."/>
            <person name="Cha I.-T."/>
        </authorList>
    </citation>
    <scope>NUCLEOTIDE SEQUENCE [LARGE SCALE GENOMIC DNA]</scope>
    <source>
        <strain evidence="2 3">CBA1133</strain>
    </source>
</reference>
<evidence type="ECO:0000259" key="1">
    <source>
        <dbReference type="Pfam" id="PF01978"/>
    </source>
</evidence>
<dbReference type="RefSeq" id="WP_123124771.1">
    <property type="nucleotide sequence ID" value="NZ_RJJC01000002.1"/>
</dbReference>
<dbReference type="Gene3D" id="1.10.10.10">
    <property type="entry name" value="Winged helix-like DNA-binding domain superfamily/Winged helix DNA-binding domain"/>
    <property type="match status" value="1"/>
</dbReference>
<dbReference type="InterPro" id="IPR036388">
    <property type="entry name" value="WH-like_DNA-bd_sf"/>
</dbReference>
<name>A0AAJ4UUV6_9EURY</name>
<dbReference type="InterPro" id="IPR002831">
    <property type="entry name" value="Tscrpt_reg_TrmB_N"/>
</dbReference>
<dbReference type="EMBL" id="RJJC01000002">
    <property type="protein sequence ID" value="RNJ22668.1"/>
    <property type="molecule type" value="Genomic_DNA"/>
</dbReference>
<dbReference type="InterPro" id="IPR051797">
    <property type="entry name" value="TrmB-like"/>
</dbReference>
<accession>A0AAJ4UUV6</accession>
<organism evidence="2 3">
    <name type="scientific">Halosegnis longus</name>
    <dbReference type="NCBI Taxonomy" id="2216012"/>
    <lineage>
        <taxon>Archaea</taxon>
        <taxon>Methanobacteriati</taxon>
        <taxon>Methanobacteriota</taxon>
        <taxon>Stenosarchaea group</taxon>
        <taxon>Halobacteria</taxon>
        <taxon>Halobacteriales</taxon>
        <taxon>Natronomonadaceae</taxon>
        <taxon>Halosegnis</taxon>
    </lineage>
</organism>
<dbReference type="AlphaFoldDB" id="A0AAJ4UUV6"/>
<evidence type="ECO:0000313" key="3">
    <source>
        <dbReference type="Proteomes" id="UP000270581"/>
    </source>
</evidence>
<dbReference type="SUPFAM" id="SSF46785">
    <property type="entry name" value="Winged helix' DNA-binding domain"/>
    <property type="match status" value="1"/>
</dbReference>
<dbReference type="Gene3D" id="3.30.870.10">
    <property type="entry name" value="Endonuclease Chain A"/>
    <property type="match status" value="1"/>
</dbReference>
<dbReference type="PANTHER" id="PTHR34293">
    <property type="entry name" value="HTH-TYPE TRANSCRIPTIONAL REGULATOR TRMBL2"/>
    <property type="match status" value="1"/>
</dbReference>
<dbReference type="PANTHER" id="PTHR34293:SF1">
    <property type="entry name" value="HTH-TYPE TRANSCRIPTIONAL REGULATOR TRMBL2"/>
    <property type="match status" value="1"/>
</dbReference>
<keyword evidence="3" id="KW-1185">Reference proteome</keyword>
<gene>
    <name evidence="2" type="ORF">Nmn1133_13650</name>
</gene>
<dbReference type="Pfam" id="PF01978">
    <property type="entry name" value="TrmB"/>
    <property type="match status" value="1"/>
</dbReference>
<protein>
    <submittedName>
        <fullName evidence="2">TrmB family transcriptional regulator</fullName>
    </submittedName>
</protein>
<comment type="caution">
    <text evidence="2">The sequence shown here is derived from an EMBL/GenBank/DDBJ whole genome shotgun (WGS) entry which is preliminary data.</text>
</comment>
<sequence>MEQLRDALQAFGWTKYEAACYSALVRFGSMKASALASETDIMQSKIYQPLNSLEDDGYVRITDTDPKIYAAQNPQYVIEREERKFNREKQQILEKLQEGWEIGEEYSNEDDRAWVVKGREGKTMELSKLIDNAENTLRGFDSRFIQAPRDALEALEEQAEDGLDIKIVGPSQARSRLQRLAKAGVAVRELTDITRTSYYIADGERVLMNLSNGKTTVTLDDADIVGIINSDFEETFKEAAEVTNNDD</sequence>